<dbReference type="InterPro" id="IPR018110">
    <property type="entry name" value="Mandel_Rmase/mucon_lact_enz_CS"/>
</dbReference>
<evidence type="ECO:0000256" key="1">
    <source>
        <dbReference type="ARBA" id="ARBA00008031"/>
    </source>
</evidence>
<dbReference type="InterPro" id="IPR029065">
    <property type="entry name" value="Enolase_C-like"/>
</dbReference>
<evidence type="ECO:0000256" key="2">
    <source>
        <dbReference type="ARBA" id="ARBA00022723"/>
    </source>
</evidence>
<dbReference type="GO" id="GO:0009063">
    <property type="term" value="P:amino acid catabolic process"/>
    <property type="evidence" value="ECO:0007669"/>
    <property type="project" value="InterPro"/>
</dbReference>
<dbReference type="GO" id="GO:0016854">
    <property type="term" value="F:racemase and epimerase activity"/>
    <property type="evidence" value="ECO:0007669"/>
    <property type="project" value="UniProtKB-ARBA"/>
</dbReference>
<dbReference type="EC" id="5.5.1.1" evidence="5"/>
<dbReference type="AlphaFoldDB" id="A0A0P1ELN6"/>
<dbReference type="EMBL" id="CYPS01000011">
    <property type="protein sequence ID" value="CUH41999.1"/>
    <property type="molecule type" value="Genomic_DNA"/>
</dbReference>
<dbReference type="GO" id="GO:0000287">
    <property type="term" value="F:magnesium ion binding"/>
    <property type="evidence" value="ECO:0007669"/>
    <property type="project" value="UniProtKB-ARBA"/>
</dbReference>
<evidence type="ECO:0000313" key="5">
    <source>
        <dbReference type="EMBL" id="CUH41999.1"/>
    </source>
</evidence>
<dbReference type="SFLD" id="SFLDG00180">
    <property type="entry name" value="muconate_cycloisomerase"/>
    <property type="match status" value="1"/>
</dbReference>
<accession>A0A0P1ELN6</accession>
<comment type="similarity">
    <text evidence="1">Belongs to the mandelate racemase/muconate lactonizing enzyme family.</text>
</comment>
<name>A0A0P1ELN6_9RHOB</name>
<dbReference type="SUPFAM" id="SSF54826">
    <property type="entry name" value="Enolase N-terminal domain-like"/>
    <property type="match status" value="1"/>
</dbReference>
<dbReference type="Pfam" id="PF02746">
    <property type="entry name" value="MR_MLE_N"/>
    <property type="match status" value="1"/>
</dbReference>
<protein>
    <submittedName>
        <fullName evidence="5">Muconate cycloisomerase 1</fullName>
        <ecNumber evidence="5">5.5.1.1</ecNumber>
    </submittedName>
</protein>
<evidence type="ECO:0000256" key="3">
    <source>
        <dbReference type="ARBA" id="ARBA00023235"/>
    </source>
</evidence>
<dbReference type="SFLD" id="SFLDS00001">
    <property type="entry name" value="Enolase"/>
    <property type="match status" value="1"/>
</dbReference>
<sequence>MGDLSQQIIGYDLWHLELPVTSRRDHGIGSVEGVCEVVVLRLTSEDGSQGYGEASPWSVFTGTPEATYAALNRYLRPLVMGARVADRAAIMARAAYAVAHCTEAKAALEAALLDLTGRISAVPVWALLGGKCRDAIPLSCSIANPDFAQDIELLARLQDDGVRIVKLKTGFKDHAFDIMRLEYLAKHYPQFSVRVDYNQGLSIEDAPAQVRNVASFNPDFIEQPVRAHHYGMMAKLRQMTDVPLLADESVFGPEDMERAAREGICDGVSIKIMKSGGLVRGQTVARMAAAHGLSAYGGDMFEAGLAHLAGTHMIAATPEITLGCEFYQASYFLAEDILEEPFEVKRGQVIVPDTPGLGGKPDEAKLNHYAVSKAVAA</sequence>
<dbReference type="PANTHER" id="PTHR48073:SF2">
    <property type="entry name" value="O-SUCCINYLBENZOATE SYNTHASE"/>
    <property type="match status" value="1"/>
</dbReference>
<keyword evidence="3 5" id="KW-0413">Isomerase</keyword>
<dbReference type="InterPro" id="IPR029017">
    <property type="entry name" value="Enolase-like_N"/>
</dbReference>
<dbReference type="GO" id="GO:0018849">
    <property type="term" value="F:muconate cycloisomerase activity"/>
    <property type="evidence" value="ECO:0007669"/>
    <property type="project" value="UniProtKB-EC"/>
</dbReference>
<proteinExistence type="inferred from homology"/>
<gene>
    <name evidence="5" type="primary">catB_1</name>
    <name evidence="5" type="ORF">RUM4293_00884</name>
</gene>
<dbReference type="InterPro" id="IPR036849">
    <property type="entry name" value="Enolase-like_C_sf"/>
</dbReference>
<dbReference type="SUPFAM" id="SSF51604">
    <property type="entry name" value="Enolase C-terminal domain-like"/>
    <property type="match status" value="1"/>
</dbReference>
<dbReference type="PANTHER" id="PTHR48073">
    <property type="entry name" value="O-SUCCINYLBENZOATE SYNTHASE-RELATED"/>
    <property type="match status" value="1"/>
</dbReference>
<reference evidence="6" key="1">
    <citation type="submission" date="2015-09" db="EMBL/GenBank/DDBJ databases">
        <authorList>
            <person name="Rodrigo-Torres L."/>
            <person name="Arahal D.R."/>
        </authorList>
    </citation>
    <scope>NUCLEOTIDE SEQUENCE [LARGE SCALE GENOMIC DNA]</scope>
    <source>
        <strain evidence="6">CECT 4293</strain>
    </source>
</reference>
<dbReference type="InterPro" id="IPR013341">
    <property type="entry name" value="Mandelate_racemase_N_dom"/>
</dbReference>
<dbReference type="FunFam" id="3.20.20.120:FF:000028">
    <property type="entry name" value="Muconate cycloisomerase I"/>
    <property type="match status" value="1"/>
</dbReference>
<dbReference type="Proteomes" id="UP000050786">
    <property type="component" value="Unassembled WGS sequence"/>
</dbReference>
<dbReference type="PROSITE" id="PS00909">
    <property type="entry name" value="MR_MLE_2"/>
    <property type="match status" value="1"/>
</dbReference>
<dbReference type="Pfam" id="PF13378">
    <property type="entry name" value="MR_MLE_C"/>
    <property type="match status" value="1"/>
</dbReference>
<dbReference type="RefSeq" id="WP_058272121.1">
    <property type="nucleotide sequence ID" value="NZ_CYPS01000011.1"/>
</dbReference>
<dbReference type="PROSITE" id="PS00908">
    <property type="entry name" value="MR_MLE_1"/>
    <property type="match status" value="1"/>
</dbReference>
<dbReference type="InterPro" id="IPR013342">
    <property type="entry name" value="Mandelate_racemase_C"/>
</dbReference>
<evidence type="ECO:0000313" key="6">
    <source>
        <dbReference type="Proteomes" id="UP000050786"/>
    </source>
</evidence>
<organism evidence="5 6">
    <name type="scientific">Ruegeria atlantica</name>
    <dbReference type="NCBI Taxonomy" id="81569"/>
    <lineage>
        <taxon>Bacteria</taxon>
        <taxon>Pseudomonadati</taxon>
        <taxon>Pseudomonadota</taxon>
        <taxon>Alphaproteobacteria</taxon>
        <taxon>Rhodobacterales</taxon>
        <taxon>Roseobacteraceae</taxon>
        <taxon>Ruegeria</taxon>
    </lineage>
</organism>
<keyword evidence="6" id="KW-1185">Reference proteome</keyword>
<dbReference type="Gene3D" id="3.30.390.10">
    <property type="entry name" value="Enolase-like, N-terminal domain"/>
    <property type="match status" value="1"/>
</dbReference>
<dbReference type="SMART" id="SM00922">
    <property type="entry name" value="MR_MLE"/>
    <property type="match status" value="1"/>
</dbReference>
<evidence type="ECO:0000259" key="4">
    <source>
        <dbReference type="SMART" id="SM00922"/>
    </source>
</evidence>
<dbReference type="GO" id="GO:0006518">
    <property type="term" value="P:peptide metabolic process"/>
    <property type="evidence" value="ECO:0007669"/>
    <property type="project" value="UniProtKB-ARBA"/>
</dbReference>
<feature type="domain" description="Mandelate racemase/muconate lactonizing enzyme C-terminal" evidence="4">
    <location>
        <begin position="148"/>
        <end position="243"/>
    </location>
</feature>
<keyword evidence="2" id="KW-0479">Metal-binding</keyword>
<dbReference type="Gene3D" id="3.20.20.120">
    <property type="entry name" value="Enolase-like C-terminal domain"/>
    <property type="match status" value="1"/>
</dbReference>